<dbReference type="GeneID" id="9166047"/>
<dbReference type="KEGG" id="tag:Tagg_1023"/>
<keyword evidence="5" id="KW-1185">Reference proteome</keyword>
<keyword evidence="2" id="KW-0067">ATP-binding</keyword>
<dbReference type="AlphaFoldDB" id="D5U2E3"/>
<reference evidence="4 5" key="1">
    <citation type="journal article" date="2010" name="Stand. Genomic Sci.">
        <title>Complete genome sequence of Thermosphaera aggregans type strain (M11TL).</title>
        <authorList>
            <person name="Spring S."/>
            <person name="Rachel R."/>
            <person name="Lapidus A."/>
            <person name="Davenport K."/>
            <person name="Tice H."/>
            <person name="Copeland A."/>
            <person name="Cheng J.F."/>
            <person name="Lucas S."/>
            <person name="Chen F."/>
            <person name="Nolan M."/>
            <person name="Bruce D."/>
            <person name="Goodwin L."/>
            <person name="Pitluck S."/>
            <person name="Ivanova N."/>
            <person name="Mavromatis K."/>
            <person name="Ovchinnikova G."/>
            <person name="Pati A."/>
            <person name="Chen A."/>
            <person name="Palaniappan K."/>
            <person name="Land M."/>
            <person name="Hauser L."/>
            <person name="Chang Y.J."/>
            <person name="Jeffries C.C."/>
            <person name="Brettin T."/>
            <person name="Detter J.C."/>
            <person name="Tapia R."/>
            <person name="Han C."/>
            <person name="Heimerl T."/>
            <person name="Weikl F."/>
            <person name="Brambilla E."/>
            <person name="Goker M."/>
            <person name="Bristow J."/>
            <person name="Eisen J.A."/>
            <person name="Markowitz V."/>
            <person name="Hugenholtz P."/>
            <person name="Kyrpides N.C."/>
            <person name="Klenk H.P."/>
        </authorList>
    </citation>
    <scope>NUCLEOTIDE SEQUENCE [LARGE SCALE GENOMIC DNA]</scope>
    <source>
        <strain evidence="5">DSM 11486 / M11TL</strain>
    </source>
</reference>
<dbReference type="SUPFAM" id="SSF52540">
    <property type="entry name" value="P-loop containing nucleoside triphosphate hydrolases"/>
    <property type="match status" value="1"/>
</dbReference>
<dbReference type="PRINTS" id="PR01874">
    <property type="entry name" value="DNAREPAIRADA"/>
</dbReference>
<dbReference type="Gene3D" id="3.40.50.300">
    <property type="entry name" value="P-loop containing nucleotide triphosphate hydrolases"/>
    <property type="match status" value="1"/>
</dbReference>
<dbReference type="InterPro" id="IPR003593">
    <property type="entry name" value="AAA+_ATPase"/>
</dbReference>
<dbReference type="OrthoDB" id="27015at2157"/>
<dbReference type="eggNOG" id="arCOG01174">
    <property type="taxonomic scope" value="Archaea"/>
</dbReference>
<accession>D5U2E3</accession>
<dbReference type="GO" id="GO:0005524">
    <property type="term" value="F:ATP binding"/>
    <property type="evidence" value="ECO:0007669"/>
    <property type="project" value="UniProtKB-KW"/>
</dbReference>
<dbReference type="EMBL" id="CP001939">
    <property type="protein sequence ID" value="ADG91293.1"/>
    <property type="molecule type" value="Genomic_DNA"/>
</dbReference>
<feature type="domain" description="KaiC" evidence="3">
    <location>
        <begin position="1"/>
        <end position="233"/>
    </location>
</feature>
<dbReference type="Proteomes" id="UP000002376">
    <property type="component" value="Chromosome"/>
</dbReference>
<evidence type="ECO:0000313" key="4">
    <source>
        <dbReference type="EMBL" id="ADG91293.1"/>
    </source>
</evidence>
<evidence type="ECO:0000256" key="1">
    <source>
        <dbReference type="ARBA" id="ARBA00022741"/>
    </source>
</evidence>
<dbReference type="RefSeq" id="WP_013129886.1">
    <property type="nucleotide sequence ID" value="NC_014160.1"/>
</dbReference>
<dbReference type="InterPro" id="IPR010624">
    <property type="entry name" value="KaiC_dom"/>
</dbReference>
<evidence type="ECO:0000259" key="3">
    <source>
        <dbReference type="PROSITE" id="PS51146"/>
    </source>
</evidence>
<dbReference type="InterPro" id="IPR027417">
    <property type="entry name" value="P-loop_NTPase"/>
</dbReference>
<evidence type="ECO:0000313" key="5">
    <source>
        <dbReference type="Proteomes" id="UP000002376"/>
    </source>
</evidence>
<gene>
    <name evidence="4" type="ordered locus">Tagg_1023</name>
</gene>
<proteinExistence type="predicted"/>
<reference evidence="5" key="2">
    <citation type="journal article" date="2010" name="Stand. Genomic Sci.">
        <title>Complete genome sequence of Thermosphaera aggregans type strain (M11TLT).</title>
        <authorList>
            <person name="Spring S."/>
            <person name="Rachel R."/>
            <person name="Lapidus A."/>
            <person name="Davenport K."/>
            <person name="Tice H."/>
            <person name="Copeland A."/>
            <person name="Cheng J.-F."/>
            <person name="Lucas S."/>
            <person name="Chen F."/>
            <person name="Nolan M."/>
            <person name="Bruce D."/>
            <person name="Goodwin L."/>
            <person name="Pitluck S."/>
            <person name="Ivanova N."/>
            <person name="Mavromatis K."/>
            <person name="Ovchinnikova G."/>
            <person name="Pati A."/>
            <person name="Chen A."/>
            <person name="Palaniappan K."/>
            <person name="Land M."/>
            <person name="Hauser L."/>
            <person name="Chang Y.-J."/>
            <person name="Jeffries C.C."/>
            <person name="Brettin T."/>
            <person name="Detter J.C."/>
            <person name="Tapia R."/>
            <person name="Han C."/>
            <person name="Heimerl T."/>
            <person name="Weikl F."/>
            <person name="Brambilla E."/>
            <person name="Goker M."/>
            <person name="Bristow J."/>
            <person name="Eisen J.A."/>
            <person name="Markowitz V."/>
            <person name="Hugenholtz P."/>
            <person name="Kyrpides N.C."/>
            <person name="Klenk H.-P."/>
        </authorList>
    </citation>
    <scope>NUCLEOTIDE SEQUENCE [LARGE SCALE GENOMIC DNA]</scope>
    <source>
        <strain evidence="5">DSM 11486 / M11TL</strain>
    </source>
</reference>
<organism evidence="4 5">
    <name type="scientific">Thermosphaera aggregans (strain DSM 11486 / M11TL)</name>
    <dbReference type="NCBI Taxonomy" id="633148"/>
    <lineage>
        <taxon>Archaea</taxon>
        <taxon>Thermoproteota</taxon>
        <taxon>Thermoprotei</taxon>
        <taxon>Desulfurococcales</taxon>
        <taxon>Desulfurococcaceae</taxon>
        <taxon>Thermosphaera</taxon>
    </lineage>
</organism>
<name>D5U2E3_THEAM</name>
<dbReference type="PROSITE" id="PS51146">
    <property type="entry name" value="KAIC"/>
    <property type="match status" value="1"/>
</dbReference>
<sequence length="462" mass="52425">MHFSLGLKELEETFRDSLQPGTLAIIVGHPGSGKTTLAVQLCHANVMDGHKCLYVSFQEDKEKLYRHMKKLGFDLEELEKKGVFKYVRLPMMTLVDDLMKELSTLLTTDSYNVIIVDSINALLDSVKTREEQRMILQNYFYEVSRMVKGLVVLLAEIPIGEERVNLGSIEFVADFVIILKHHVARGLLARIMEIRKARGSPLKAVEYPFEIEEGQGIRVFPPPIPEKIFLGNGTPLESSLALTKQVVPRLLKGETVYITYDPFARSLLPVFLILDLLISNNMKAIFTSYIYSEDEALDSIAHALREYAGVSEEDAFRLLKKYMMFDSLNPVGEALTSLASRTILQIEKAKPDMIIFHGVEIFSKVSDYKDYWSALVNELTWTKNNGVTNIRFGSCTPREWCEMNAAVSDIVIHVRFADKNGSAVPIIYSWGRSFRPRTIEINEEVLTRLRSDFQGLVKKALT</sequence>
<dbReference type="PANTHER" id="PTHR43637">
    <property type="entry name" value="UPF0273 PROTEIN TM_0370"/>
    <property type="match status" value="1"/>
</dbReference>
<evidence type="ECO:0000256" key="2">
    <source>
        <dbReference type="ARBA" id="ARBA00022840"/>
    </source>
</evidence>
<dbReference type="HOGENOM" id="CLU_046233_0_0_2"/>
<reference key="3">
    <citation type="submission" date="2010-02" db="EMBL/GenBank/DDBJ databases">
        <title>Complete genome sequence of Thermosphaera aggregans type strain (M11TL).</title>
        <authorList>
            <consortium name="US DOE Joint Genome Institute (JGI-PGF)"/>
            <person name="Spring S."/>
            <person name="Lapidus A."/>
            <person name="Munk C."/>
            <person name="Schroeder M."/>
            <person name="Glavina Del Rio T."/>
            <person name="Tice H."/>
            <person name="Copeland A."/>
            <person name="Cheng J.-F."/>
            <person name="Lucas S."/>
            <person name="Chen F."/>
            <person name="Nolan M."/>
            <person name="Bruce D."/>
            <person name="Goodwin L."/>
            <person name="Pitluck S."/>
            <person name="Ivanova N."/>
            <person name="Mavromatis K."/>
            <person name="Ovchinnikova G."/>
            <person name="Pati A."/>
            <person name="Chen A."/>
            <person name="Palaniappan K."/>
            <person name="Land M."/>
            <person name="Hauser L."/>
            <person name="Chang Y.-J."/>
            <person name="Jeffries C.C."/>
            <person name="Brettin T."/>
            <person name="Detter J.C."/>
            <person name="Tapia R."/>
            <person name="Han C."/>
            <person name="Chain P."/>
            <person name="Heimerl T."/>
            <person name="Weik F."/>
            <person name="Goker M."/>
            <person name="Rachel R."/>
            <person name="Bristow J."/>
            <person name="Eisen J.A."/>
            <person name="Markowitz V."/>
            <person name="Hugenholtz P."/>
            <person name="Kyrpides N.C."/>
            <person name="Klenk H.-P."/>
        </authorList>
    </citation>
    <scope>NUCLEOTIDE SEQUENCE</scope>
    <source>
        <strain>DSM 11486</strain>
    </source>
</reference>
<dbReference type="SMART" id="SM00382">
    <property type="entry name" value="AAA"/>
    <property type="match status" value="1"/>
</dbReference>
<keyword evidence="1" id="KW-0547">Nucleotide-binding</keyword>
<protein>
    <submittedName>
        <fullName evidence="4">Putative circadian clock protein, KaiC</fullName>
    </submittedName>
</protein>
<dbReference type="PANTHER" id="PTHR43637:SF1">
    <property type="entry name" value="UPF0273 PROTEIN TM_0370"/>
    <property type="match status" value="1"/>
</dbReference>
<dbReference type="Pfam" id="PF06745">
    <property type="entry name" value="ATPase"/>
    <property type="match status" value="1"/>
</dbReference>
<dbReference type="InterPro" id="IPR014774">
    <property type="entry name" value="KaiC-like_dom"/>
</dbReference>